<feature type="transmembrane region" description="Helical" evidence="1">
    <location>
        <begin position="116"/>
        <end position="135"/>
    </location>
</feature>
<evidence type="ECO:0000313" key="3">
    <source>
        <dbReference type="Proteomes" id="UP001149140"/>
    </source>
</evidence>
<evidence type="ECO:0000313" key="2">
    <source>
        <dbReference type="EMBL" id="MDA0165009.1"/>
    </source>
</evidence>
<reference evidence="2" key="1">
    <citation type="submission" date="2022-10" db="EMBL/GenBank/DDBJ databases">
        <title>The WGS of Solirubrobacter ginsenosidimutans DSM 21036.</title>
        <authorList>
            <person name="Jiang Z."/>
        </authorList>
    </citation>
    <scope>NUCLEOTIDE SEQUENCE</scope>
    <source>
        <strain evidence="2">DSM 21036</strain>
    </source>
</reference>
<dbReference type="AlphaFoldDB" id="A0A9X3MY76"/>
<dbReference type="Proteomes" id="UP001149140">
    <property type="component" value="Unassembled WGS sequence"/>
</dbReference>
<name>A0A9X3MY76_9ACTN</name>
<organism evidence="2 3">
    <name type="scientific">Solirubrobacter ginsenosidimutans</name>
    <dbReference type="NCBI Taxonomy" id="490573"/>
    <lineage>
        <taxon>Bacteria</taxon>
        <taxon>Bacillati</taxon>
        <taxon>Actinomycetota</taxon>
        <taxon>Thermoleophilia</taxon>
        <taxon>Solirubrobacterales</taxon>
        <taxon>Solirubrobacteraceae</taxon>
        <taxon>Solirubrobacter</taxon>
    </lineage>
</organism>
<comment type="caution">
    <text evidence="2">The sequence shown here is derived from an EMBL/GenBank/DDBJ whole genome shotgun (WGS) entry which is preliminary data.</text>
</comment>
<dbReference type="RefSeq" id="WP_270044263.1">
    <property type="nucleotide sequence ID" value="NZ_JAPDOD010000040.1"/>
</dbReference>
<keyword evidence="1" id="KW-0812">Transmembrane</keyword>
<feature type="transmembrane region" description="Helical" evidence="1">
    <location>
        <begin position="141"/>
        <end position="159"/>
    </location>
</feature>
<keyword evidence="3" id="KW-1185">Reference proteome</keyword>
<evidence type="ECO:0008006" key="4">
    <source>
        <dbReference type="Google" id="ProtNLM"/>
    </source>
</evidence>
<accession>A0A9X3MY76</accession>
<protein>
    <recommendedName>
        <fullName evidence="4">Transposase DDE domain-containing protein</fullName>
    </recommendedName>
</protein>
<dbReference type="EMBL" id="JAPDOD010000040">
    <property type="protein sequence ID" value="MDA0165009.1"/>
    <property type="molecule type" value="Genomic_DNA"/>
</dbReference>
<keyword evidence="1" id="KW-0472">Membrane</keyword>
<sequence length="182" mass="20310">MTPEVILAAVYAAALIIGALVLEWLSAHTHRRALRYRTAGFTYHKDHDHWRCPEDEDLWPHEIDEELRLVRYRAKAHVCNACPLKAACTDSDLGREIVRSIDPWPHSEAGRFHRGLSLMLVALALLIVVVEAVRNHRPEELALLAAVLATGTVAAVHLAHDFRAHPANFPTPTPSHGLGLRQ</sequence>
<keyword evidence="1" id="KW-1133">Transmembrane helix</keyword>
<evidence type="ECO:0000256" key="1">
    <source>
        <dbReference type="SAM" id="Phobius"/>
    </source>
</evidence>
<proteinExistence type="predicted"/>
<feature type="transmembrane region" description="Helical" evidence="1">
    <location>
        <begin position="6"/>
        <end position="27"/>
    </location>
</feature>
<gene>
    <name evidence="2" type="ORF">OM076_32370</name>
</gene>